<dbReference type="GO" id="GO:0016020">
    <property type="term" value="C:membrane"/>
    <property type="evidence" value="ECO:0007669"/>
    <property type="project" value="GOC"/>
</dbReference>
<dbReference type="InterPro" id="IPR004843">
    <property type="entry name" value="Calcineurin-like_PHP"/>
</dbReference>
<evidence type="ECO:0000259" key="6">
    <source>
        <dbReference type="Pfam" id="PF00149"/>
    </source>
</evidence>
<dbReference type="Proteomes" id="UP000594892">
    <property type="component" value="Chromosome 2"/>
</dbReference>
<dbReference type="InterPro" id="IPR043461">
    <property type="entry name" value="LpxH-like"/>
</dbReference>
<dbReference type="SUPFAM" id="SSF56300">
    <property type="entry name" value="Metallo-dependent phosphatases"/>
    <property type="match status" value="1"/>
</dbReference>
<evidence type="ECO:0000256" key="1">
    <source>
        <dbReference type="ARBA" id="ARBA00022475"/>
    </source>
</evidence>
<dbReference type="InterPro" id="IPR029052">
    <property type="entry name" value="Metallo-depent_PP-like"/>
</dbReference>
<keyword evidence="5" id="KW-0464">Manganese</keyword>
<keyword evidence="3" id="KW-0479">Metal-binding</keyword>
<dbReference type="AlphaFoldDB" id="A0AAQ0BTM8"/>
<reference evidence="7 8" key="1">
    <citation type="submission" date="2020-12" db="EMBL/GenBank/DDBJ databases">
        <title>FDA dAtabase for Regulatory Grade micrObial Sequences (FDA-ARGOS): Supporting development and validation of Infectious Disease Dx tests.</title>
        <authorList>
            <person name="Minogue T."/>
            <person name="Wolcott M."/>
            <person name="Wasieloski L."/>
            <person name="Aguilar W."/>
            <person name="Moore D."/>
            <person name="Jaissle J."/>
            <person name="Tallon L."/>
            <person name="Sadzewicz L."/>
            <person name="Zhao X."/>
            <person name="Boylan J."/>
            <person name="Ott S."/>
            <person name="Bowen H."/>
            <person name="Vavikolanu K."/>
            <person name="Mehta A."/>
            <person name="Aluvathingal J."/>
            <person name="Nadendla S."/>
            <person name="Yan Y."/>
            <person name="Sichtig H."/>
        </authorList>
    </citation>
    <scope>NUCLEOTIDE SEQUENCE [LARGE SCALE GENOMIC DNA]</scope>
    <source>
        <strain evidence="7 8">FDAARGOS_949</strain>
    </source>
</reference>
<dbReference type="PANTHER" id="PTHR34990">
    <property type="entry name" value="UDP-2,3-DIACYLGLUCOSAMINE HYDROLASE-RELATED"/>
    <property type="match status" value="1"/>
</dbReference>
<sequence>MAIELNGSTLFVSDAHLGSPEGSLERFLALVSQAPARNLVLVGDIVDIRSIVRNGTGKSGILKIATTVLEELDRFERVFYVVGNHDELLVLLDGATFRNMTIASELAFAGPAYSTLVLHGHQADPGARVNIAEWKVDVVCWFYYHLHRIDRTLNRLAPRWFNRGGLIRAIKQRSKLWQTHRRRFVEQVCLLAGAKGFNRVICGHIHWPEVSVSSGVTYANCGDWIESYTALMLDDQHRLWRITYDDESGILMTCRSSDLI</sequence>
<dbReference type="CDD" id="cd07398">
    <property type="entry name" value="MPP_YbbF-LpxH"/>
    <property type="match status" value="1"/>
</dbReference>
<dbReference type="GO" id="GO:0008758">
    <property type="term" value="F:UDP-2,3-diacylglucosamine hydrolase activity"/>
    <property type="evidence" value="ECO:0007669"/>
    <property type="project" value="TreeGrafter"/>
</dbReference>
<evidence type="ECO:0000256" key="2">
    <source>
        <dbReference type="ARBA" id="ARBA00022519"/>
    </source>
</evidence>
<dbReference type="RefSeq" id="WP_158335154.1">
    <property type="nucleotide sequence ID" value="NZ_CP065601.1"/>
</dbReference>
<dbReference type="PANTHER" id="PTHR34990:SF2">
    <property type="entry name" value="BLL8164 PROTEIN"/>
    <property type="match status" value="1"/>
</dbReference>
<evidence type="ECO:0000313" key="8">
    <source>
        <dbReference type="Proteomes" id="UP000594892"/>
    </source>
</evidence>
<feature type="domain" description="Calcineurin-like phosphoesterase" evidence="6">
    <location>
        <begin position="9"/>
        <end position="208"/>
    </location>
</feature>
<dbReference type="GO" id="GO:0009245">
    <property type="term" value="P:lipid A biosynthetic process"/>
    <property type="evidence" value="ECO:0007669"/>
    <property type="project" value="TreeGrafter"/>
</dbReference>
<dbReference type="Gene3D" id="3.60.21.10">
    <property type="match status" value="1"/>
</dbReference>
<keyword evidence="1" id="KW-1003">Cell membrane</keyword>
<evidence type="ECO:0000313" key="7">
    <source>
        <dbReference type="EMBL" id="QPQ93338.1"/>
    </source>
</evidence>
<proteinExistence type="predicted"/>
<protein>
    <submittedName>
        <fullName evidence="7">UDP-2,3-diacylglucosamine diphosphatase</fullName>
    </submittedName>
</protein>
<keyword evidence="4" id="KW-0472">Membrane</keyword>
<keyword evidence="2" id="KW-0997">Cell inner membrane</keyword>
<dbReference type="EMBL" id="CP065601">
    <property type="protein sequence ID" value="QPQ93338.1"/>
    <property type="molecule type" value="Genomic_DNA"/>
</dbReference>
<dbReference type="Pfam" id="PF00149">
    <property type="entry name" value="Metallophos"/>
    <property type="match status" value="1"/>
</dbReference>
<dbReference type="GO" id="GO:0046872">
    <property type="term" value="F:metal ion binding"/>
    <property type="evidence" value="ECO:0007669"/>
    <property type="project" value="UniProtKB-KW"/>
</dbReference>
<evidence type="ECO:0000256" key="3">
    <source>
        <dbReference type="ARBA" id="ARBA00022723"/>
    </source>
</evidence>
<organism evidence="7 8">
    <name type="scientific">Burkholderia glumae</name>
    <name type="common">Pseudomonas glumae</name>
    <dbReference type="NCBI Taxonomy" id="337"/>
    <lineage>
        <taxon>Bacteria</taxon>
        <taxon>Pseudomonadati</taxon>
        <taxon>Pseudomonadota</taxon>
        <taxon>Betaproteobacteria</taxon>
        <taxon>Burkholderiales</taxon>
        <taxon>Burkholderiaceae</taxon>
        <taxon>Burkholderia</taxon>
    </lineage>
</organism>
<accession>A0AAQ0BTM8</accession>
<evidence type="ECO:0000256" key="4">
    <source>
        <dbReference type="ARBA" id="ARBA00023136"/>
    </source>
</evidence>
<evidence type="ECO:0000256" key="5">
    <source>
        <dbReference type="ARBA" id="ARBA00023211"/>
    </source>
</evidence>
<gene>
    <name evidence="7" type="ORF">I6H06_13830</name>
</gene>
<name>A0AAQ0BTM8_BURGL</name>